<feature type="domain" description="BLUF" evidence="1">
    <location>
        <begin position="1"/>
        <end position="92"/>
    </location>
</feature>
<dbReference type="SUPFAM" id="SSF54975">
    <property type="entry name" value="Acylphosphatase/BLUF domain-like"/>
    <property type="match status" value="1"/>
</dbReference>
<evidence type="ECO:0000259" key="1">
    <source>
        <dbReference type="PROSITE" id="PS50925"/>
    </source>
</evidence>
<dbReference type="Gene3D" id="3.30.70.100">
    <property type="match status" value="1"/>
</dbReference>
<dbReference type="EMBL" id="CP120682">
    <property type="protein sequence ID" value="WKN35170.1"/>
    <property type="molecule type" value="Genomic_DNA"/>
</dbReference>
<dbReference type="GO" id="GO:0071949">
    <property type="term" value="F:FAD binding"/>
    <property type="evidence" value="ECO:0007669"/>
    <property type="project" value="InterPro"/>
</dbReference>
<dbReference type="GO" id="GO:0009882">
    <property type="term" value="F:blue light photoreceptor activity"/>
    <property type="evidence" value="ECO:0007669"/>
    <property type="project" value="InterPro"/>
</dbReference>
<gene>
    <name evidence="2" type="ORF">K4G66_22595</name>
</gene>
<dbReference type="Pfam" id="PF04940">
    <property type="entry name" value="BLUF"/>
    <property type="match status" value="1"/>
</dbReference>
<dbReference type="InterPro" id="IPR007024">
    <property type="entry name" value="BLUF_domain"/>
</dbReference>
<dbReference type="SMART" id="SM01034">
    <property type="entry name" value="BLUF"/>
    <property type="match status" value="1"/>
</dbReference>
<reference evidence="2" key="1">
    <citation type="journal article" date="2023" name="Comput. Struct. Biotechnol. J.">
        <title>Discovery of a novel marine Bacteroidetes with a rich repertoire of carbohydrate-active enzymes.</title>
        <authorList>
            <person name="Chen B."/>
            <person name="Liu G."/>
            <person name="Chen Q."/>
            <person name="Wang H."/>
            <person name="Liu L."/>
            <person name="Tang K."/>
        </authorList>
    </citation>
    <scope>NUCLEOTIDE SEQUENCE</scope>
    <source>
        <strain evidence="2">TK19036</strain>
    </source>
</reference>
<sequence length="151" mass="18030">MFALTYYSKAISAFDDERLYKLSAKARDKNRKLQVTGFLQYKDGYFLQYLEGTKSTVEDLMAAIAQDKRHTVLRTVYLAERDSRRFDNWHMRYWKESEFKHLKLADLLQDALRVIDPAHFGDKYLEERVTRLVDRMSEHQGQINELIQTKK</sequence>
<dbReference type="AlphaFoldDB" id="A0AA49JFL0"/>
<protein>
    <submittedName>
        <fullName evidence="2">BLUF domain-containing protein</fullName>
    </submittedName>
</protein>
<reference evidence="2" key="2">
    <citation type="journal article" date="2024" name="Antonie Van Leeuwenhoek">
        <title>Roseihalotalea indica gen. nov., sp. nov., a halophilic Bacteroidetes from mesopelagic Southwest Indian Ocean with higher carbohydrate metabolic potential.</title>
        <authorList>
            <person name="Chen B."/>
            <person name="Zhang M."/>
            <person name="Lin D."/>
            <person name="Ye J."/>
            <person name="Tang K."/>
        </authorList>
    </citation>
    <scope>NUCLEOTIDE SEQUENCE</scope>
    <source>
        <strain evidence="2">TK19036</strain>
    </source>
</reference>
<evidence type="ECO:0000313" key="2">
    <source>
        <dbReference type="EMBL" id="WKN35170.1"/>
    </source>
</evidence>
<proteinExistence type="predicted"/>
<dbReference type="InterPro" id="IPR036046">
    <property type="entry name" value="Acylphosphatase-like_dom_sf"/>
</dbReference>
<accession>A0AA49JFL0</accession>
<organism evidence="2">
    <name type="scientific">Roseihalotalea indica</name>
    <dbReference type="NCBI Taxonomy" id="2867963"/>
    <lineage>
        <taxon>Bacteria</taxon>
        <taxon>Pseudomonadati</taxon>
        <taxon>Bacteroidota</taxon>
        <taxon>Cytophagia</taxon>
        <taxon>Cytophagales</taxon>
        <taxon>Catalimonadaceae</taxon>
        <taxon>Roseihalotalea</taxon>
    </lineage>
</organism>
<name>A0AA49JFL0_9BACT</name>
<dbReference type="PROSITE" id="PS50925">
    <property type="entry name" value="BLUF"/>
    <property type="match status" value="1"/>
</dbReference>